<keyword evidence="7 9" id="KW-0564">Palmitate</keyword>
<evidence type="ECO:0000256" key="8">
    <source>
        <dbReference type="ARBA" id="ARBA00023288"/>
    </source>
</evidence>
<dbReference type="PANTHER" id="PTHR30203">
    <property type="entry name" value="OUTER MEMBRANE CATION EFFLUX PROTEIN"/>
    <property type="match status" value="1"/>
</dbReference>
<evidence type="ECO:0000313" key="10">
    <source>
        <dbReference type="EMBL" id="GAA0865520.1"/>
    </source>
</evidence>
<feature type="chain" id="PRO_5044996515" evidence="9">
    <location>
        <begin position="24"/>
        <end position="474"/>
    </location>
</feature>
<accession>A0ABN1M863</accession>
<evidence type="ECO:0000313" key="11">
    <source>
        <dbReference type="Proteomes" id="UP001500738"/>
    </source>
</evidence>
<dbReference type="Pfam" id="PF02321">
    <property type="entry name" value="OEP"/>
    <property type="match status" value="2"/>
</dbReference>
<evidence type="ECO:0000256" key="7">
    <source>
        <dbReference type="ARBA" id="ARBA00023139"/>
    </source>
</evidence>
<evidence type="ECO:0000256" key="2">
    <source>
        <dbReference type="ARBA" id="ARBA00007613"/>
    </source>
</evidence>
<dbReference type="NCBIfam" id="TIGR01845">
    <property type="entry name" value="outer_NodT"/>
    <property type="match status" value="1"/>
</dbReference>
<evidence type="ECO:0000256" key="3">
    <source>
        <dbReference type="ARBA" id="ARBA00022452"/>
    </source>
</evidence>
<evidence type="ECO:0000256" key="1">
    <source>
        <dbReference type="ARBA" id="ARBA00004370"/>
    </source>
</evidence>
<protein>
    <submittedName>
        <fullName evidence="10">Multidrug efflux MFS transporter outer membrane subunit VceC</fullName>
    </submittedName>
</protein>
<reference evidence="10 11" key="1">
    <citation type="journal article" date="2019" name="Int. J. Syst. Evol. Microbiol.">
        <title>The Global Catalogue of Microorganisms (GCM) 10K type strain sequencing project: providing services to taxonomists for standard genome sequencing and annotation.</title>
        <authorList>
            <consortium name="The Broad Institute Genomics Platform"/>
            <consortium name="The Broad Institute Genome Sequencing Center for Infectious Disease"/>
            <person name="Wu L."/>
            <person name="Ma J."/>
        </authorList>
    </citation>
    <scope>NUCLEOTIDE SEQUENCE [LARGE SCALE GENOMIC DNA]</scope>
    <source>
        <strain evidence="10 11">JCM 15910</strain>
    </source>
</reference>
<comment type="similarity">
    <text evidence="2 9">Belongs to the outer membrane factor (OMF) (TC 1.B.17) family.</text>
</comment>
<organism evidence="10 11">
    <name type="scientific">Sphingopyxis soli</name>
    <dbReference type="NCBI Taxonomy" id="592051"/>
    <lineage>
        <taxon>Bacteria</taxon>
        <taxon>Pseudomonadati</taxon>
        <taxon>Pseudomonadota</taxon>
        <taxon>Alphaproteobacteria</taxon>
        <taxon>Sphingomonadales</taxon>
        <taxon>Sphingomonadaceae</taxon>
        <taxon>Sphingopyxis</taxon>
    </lineage>
</organism>
<proteinExistence type="inferred from homology"/>
<dbReference type="EMBL" id="BAAAFE010000008">
    <property type="protein sequence ID" value="GAA0865520.1"/>
    <property type="molecule type" value="Genomic_DNA"/>
</dbReference>
<feature type="signal peptide" evidence="9">
    <location>
        <begin position="1"/>
        <end position="23"/>
    </location>
</feature>
<dbReference type="PROSITE" id="PS51257">
    <property type="entry name" value="PROKAR_LIPOPROTEIN"/>
    <property type="match status" value="1"/>
</dbReference>
<keyword evidence="6 9" id="KW-0472">Membrane</keyword>
<dbReference type="RefSeq" id="WP_215352016.1">
    <property type="nucleotide sequence ID" value="NZ_BAAAFE010000008.1"/>
</dbReference>
<dbReference type="InterPro" id="IPR010131">
    <property type="entry name" value="MdtP/NodT-like"/>
</dbReference>
<evidence type="ECO:0000256" key="9">
    <source>
        <dbReference type="RuleBase" id="RU362097"/>
    </source>
</evidence>
<sequence>MIVTRFGGLAMLMTSAATLTACASVPDLGARPETRAPETIASAASLGGDAGVWPADGWWKGYGDAQLDALMQEAIAGSPDLRMASARLRKAQAYARQAGAALLPQIDGTSSAGFVQQSENNGVPAQFVPDGWEDTAKTGLSFSLDLDLWGKNRATLAAAKADALAAAYEVQEARSALTAALAGSYAELARLHAQRDVLDRTVQNRLETLKLVGDRVYAGLDNQAALKQARSRVPAARAELAATDEAIALTKNSIAELTGAGPDRALTIGRPAVALAAVRGVPANASIDLIGRRPDIAAALAGVDAQTSRIKAARAAFYPNISLTGLIGLQALGIGNLADSGSLYGSAGPAISLPVFHGGAISAQYRGTRAQYDEAVARYDATVIGALHDVADTLVSRRALAERLSLSLASLKDAEAAHDLSRQRYERGLASYLDVLSNEENVLQARRSVADLQARVFTLDVQMVRSLGGGFTKA</sequence>
<keyword evidence="3 9" id="KW-1134">Transmembrane beta strand</keyword>
<gene>
    <name evidence="10" type="primary">vceC_2</name>
    <name evidence="10" type="ORF">GCM10009115_24400</name>
</gene>
<keyword evidence="11" id="KW-1185">Reference proteome</keyword>
<dbReference type="PANTHER" id="PTHR30203:SF20">
    <property type="entry name" value="MULTIDRUG RESISTANCE OUTER MEMBRANE PROTEIN MDTP-RELATED"/>
    <property type="match status" value="1"/>
</dbReference>
<evidence type="ECO:0000256" key="6">
    <source>
        <dbReference type="ARBA" id="ARBA00023136"/>
    </source>
</evidence>
<keyword evidence="5 9" id="KW-0732">Signal</keyword>
<evidence type="ECO:0000256" key="5">
    <source>
        <dbReference type="ARBA" id="ARBA00022729"/>
    </source>
</evidence>
<dbReference type="Gene3D" id="2.20.200.10">
    <property type="entry name" value="Outer membrane efflux proteins (OEP)"/>
    <property type="match status" value="1"/>
</dbReference>
<evidence type="ECO:0000256" key="4">
    <source>
        <dbReference type="ARBA" id="ARBA00022692"/>
    </source>
</evidence>
<comment type="caution">
    <text evidence="10">The sequence shown here is derived from an EMBL/GenBank/DDBJ whole genome shotgun (WGS) entry which is preliminary data.</text>
</comment>
<name>A0ABN1M863_9SPHN</name>
<dbReference type="Gene3D" id="1.20.1600.10">
    <property type="entry name" value="Outer membrane efflux proteins (OEP)"/>
    <property type="match status" value="1"/>
</dbReference>
<dbReference type="SUPFAM" id="SSF56954">
    <property type="entry name" value="Outer membrane efflux proteins (OEP)"/>
    <property type="match status" value="1"/>
</dbReference>
<dbReference type="InterPro" id="IPR003423">
    <property type="entry name" value="OMP_efflux"/>
</dbReference>
<keyword evidence="4 9" id="KW-0812">Transmembrane</keyword>
<keyword evidence="8 9" id="KW-0449">Lipoprotein</keyword>
<comment type="subcellular location">
    <subcellularLocation>
        <location evidence="9">Cell membrane</location>
        <topology evidence="9">Lipid-anchor</topology>
    </subcellularLocation>
    <subcellularLocation>
        <location evidence="1">Membrane</location>
    </subcellularLocation>
</comment>
<dbReference type="Proteomes" id="UP001500738">
    <property type="component" value="Unassembled WGS sequence"/>
</dbReference>